<dbReference type="InterPro" id="IPR029062">
    <property type="entry name" value="Class_I_gatase-like"/>
</dbReference>
<dbReference type="PROSITE" id="PS01124">
    <property type="entry name" value="HTH_ARAC_FAMILY_2"/>
    <property type="match status" value="1"/>
</dbReference>
<dbReference type="AlphaFoldDB" id="A0A2G1QUB0"/>
<dbReference type="Gene3D" id="3.40.50.880">
    <property type="match status" value="1"/>
</dbReference>
<keyword evidence="6" id="KW-1185">Reference proteome</keyword>
<evidence type="ECO:0000256" key="2">
    <source>
        <dbReference type="ARBA" id="ARBA00023125"/>
    </source>
</evidence>
<protein>
    <submittedName>
        <fullName evidence="5">AraC family transcriptional regulator</fullName>
    </submittedName>
</protein>
<comment type="caution">
    <text evidence="5">The sequence shown here is derived from an EMBL/GenBank/DDBJ whole genome shotgun (WGS) entry which is preliminary data.</text>
</comment>
<accession>A0A2G1QUB0</accession>
<dbReference type="Pfam" id="PF01965">
    <property type="entry name" value="DJ-1_PfpI"/>
    <property type="match status" value="1"/>
</dbReference>
<dbReference type="PRINTS" id="PR00032">
    <property type="entry name" value="HTHARAC"/>
</dbReference>
<dbReference type="InterPro" id="IPR020449">
    <property type="entry name" value="Tscrpt_reg_AraC-type_HTH"/>
</dbReference>
<dbReference type="PANTHER" id="PTHR46796">
    <property type="entry name" value="HTH-TYPE TRANSCRIPTIONAL ACTIVATOR RHAS-RELATED"/>
    <property type="match status" value="1"/>
</dbReference>
<dbReference type="Gene3D" id="1.10.10.60">
    <property type="entry name" value="Homeodomain-like"/>
    <property type="match status" value="1"/>
</dbReference>
<reference evidence="5 6" key="1">
    <citation type="submission" date="2017-10" db="EMBL/GenBank/DDBJ databases">
        <title>Sedimentibacterium mangrovi gen. nov., sp. nov., a novel member of family Phyllobacteriacea isolated from mangrove sediment.</title>
        <authorList>
            <person name="Liao H."/>
            <person name="Tian Y."/>
        </authorList>
    </citation>
    <scope>NUCLEOTIDE SEQUENCE [LARGE SCALE GENOMIC DNA]</scope>
    <source>
        <strain evidence="5 6">X9-2-2</strain>
    </source>
</reference>
<name>A0A2G1QUB0_9HYPH</name>
<sequence>MSAAAAVEPLRAANLLSGRTLYEVHHYSTGGGPVPASCGAVFETEASGTAGARTGIMFVVAGGDPMTRDDPVLFGQLRRLAARGIPLGGISGGGVLLARAGLMEKRRFTVHWEHVEALRETSPDLLMERRLFVIDRDRATCAGGVAPLDMMHAMIRSDHGAELARRVSDWFIHTGIRQADDPQPTGRRDDGKAYHRSVAAALALMENHIADPLNARQVARLCGASERQLQRRFGEETGTSLMRAYLDLRLAKADELVCKTRLSMLDIALATGFNNAAHFAHRYRSRFGLSPSERRNGARSGNAS</sequence>
<organism evidence="5 6">
    <name type="scientific">Zhengella mangrovi</name>
    <dbReference type="NCBI Taxonomy" id="1982044"/>
    <lineage>
        <taxon>Bacteria</taxon>
        <taxon>Pseudomonadati</taxon>
        <taxon>Pseudomonadota</taxon>
        <taxon>Alphaproteobacteria</taxon>
        <taxon>Hyphomicrobiales</taxon>
        <taxon>Notoacmeibacteraceae</taxon>
        <taxon>Zhengella</taxon>
    </lineage>
</organism>
<dbReference type="InterPro" id="IPR009057">
    <property type="entry name" value="Homeodomain-like_sf"/>
</dbReference>
<dbReference type="InterPro" id="IPR050204">
    <property type="entry name" value="AraC_XylS_family_regulators"/>
</dbReference>
<dbReference type="GO" id="GO:0003700">
    <property type="term" value="F:DNA-binding transcription factor activity"/>
    <property type="evidence" value="ECO:0007669"/>
    <property type="project" value="InterPro"/>
</dbReference>
<gene>
    <name evidence="5" type="ORF">CSC94_01355</name>
</gene>
<proteinExistence type="predicted"/>
<dbReference type="CDD" id="cd03136">
    <property type="entry name" value="GATase1_AraC_ArgR_like"/>
    <property type="match status" value="1"/>
</dbReference>
<evidence type="ECO:0000313" key="6">
    <source>
        <dbReference type="Proteomes" id="UP000221168"/>
    </source>
</evidence>
<dbReference type="PANTHER" id="PTHR46796:SF6">
    <property type="entry name" value="ARAC SUBFAMILY"/>
    <property type="match status" value="1"/>
</dbReference>
<dbReference type="Proteomes" id="UP000221168">
    <property type="component" value="Unassembled WGS sequence"/>
</dbReference>
<evidence type="ECO:0000313" key="5">
    <source>
        <dbReference type="EMBL" id="PHP69146.1"/>
    </source>
</evidence>
<dbReference type="Pfam" id="PF12833">
    <property type="entry name" value="HTH_18"/>
    <property type="match status" value="1"/>
</dbReference>
<dbReference type="EMBL" id="PDVP01000001">
    <property type="protein sequence ID" value="PHP69146.1"/>
    <property type="molecule type" value="Genomic_DNA"/>
</dbReference>
<keyword evidence="2" id="KW-0238">DNA-binding</keyword>
<evidence type="ECO:0000259" key="4">
    <source>
        <dbReference type="PROSITE" id="PS01124"/>
    </source>
</evidence>
<dbReference type="InterPro" id="IPR002818">
    <property type="entry name" value="DJ-1/PfpI"/>
</dbReference>
<dbReference type="SUPFAM" id="SSF52317">
    <property type="entry name" value="Class I glutamine amidotransferase-like"/>
    <property type="match status" value="1"/>
</dbReference>
<dbReference type="GO" id="GO:0043565">
    <property type="term" value="F:sequence-specific DNA binding"/>
    <property type="evidence" value="ECO:0007669"/>
    <property type="project" value="InterPro"/>
</dbReference>
<dbReference type="OrthoDB" id="9793400at2"/>
<feature type="domain" description="HTH araC/xylS-type" evidence="4">
    <location>
        <begin position="199"/>
        <end position="297"/>
    </location>
</feature>
<keyword evidence="3" id="KW-0804">Transcription</keyword>
<dbReference type="InterPro" id="IPR018060">
    <property type="entry name" value="HTH_AraC"/>
</dbReference>
<keyword evidence="1" id="KW-0805">Transcription regulation</keyword>
<dbReference type="SMART" id="SM00342">
    <property type="entry name" value="HTH_ARAC"/>
    <property type="match status" value="1"/>
</dbReference>
<dbReference type="SUPFAM" id="SSF46689">
    <property type="entry name" value="Homeodomain-like"/>
    <property type="match status" value="2"/>
</dbReference>
<evidence type="ECO:0000256" key="3">
    <source>
        <dbReference type="ARBA" id="ARBA00023163"/>
    </source>
</evidence>
<evidence type="ECO:0000256" key="1">
    <source>
        <dbReference type="ARBA" id="ARBA00023015"/>
    </source>
</evidence>